<dbReference type="Gene3D" id="3.20.20.80">
    <property type="entry name" value="Glycosidases"/>
    <property type="match status" value="1"/>
</dbReference>
<evidence type="ECO:0000313" key="8">
    <source>
        <dbReference type="Proteomes" id="UP001397290"/>
    </source>
</evidence>
<dbReference type="PANTHER" id="PTHR31468:SF8">
    <property type="entry name" value="1,3-BETA-GLUCANOSYLTRANSFERASE GAS2"/>
    <property type="match status" value="1"/>
</dbReference>
<comment type="subcellular location">
    <subcellularLocation>
        <location evidence="1 5">Cell membrane</location>
        <topology evidence="1 5">Lipid-anchor</topology>
        <topology evidence="1 5">GPI-anchor</topology>
    </subcellularLocation>
</comment>
<dbReference type="AlphaFoldDB" id="A0AAW0S8F7"/>
<dbReference type="GO" id="GO:0031505">
    <property type="term" value="P:fungal-type cell wall organization"/>
    <property type="evidence" value="ECO:0007669"/>
    <property type="project" value="TreeGrafter"/>
</dbReference>
<feature type="compositionally biased region" description="Polar residues" evidence="6">
    <location>
        <begin position="330"/>
        <end position="339"/>
    </location>
</feature>
<organism evidence="7 8">
    <name type="scientific">Beauveria asiatica</name>
    <dbReference type="NCBI Taxonomy" id="1069075"/>
    <lineage>
        <taxon>Eukaryota</taxon>
        <taxon>Fungi</taxon>
        <taxon>Dikarya</taxon>
        <taxon>Ascomycota</taxon>
        <taxon>Pezizomycotina</taxon>
        <taxon>Sordariomycetes</taxon>
        <taxon>Hypocreomycetidae</taxon>
        <taxon>Hypocreales</taxon>
        <taxon>Cordycipitaceae</taxon>
        <taxon>Beauveria</taxon>
    </lineage>
</organism>
<feature type="compositionally biased region" description="Low complexity" evidence="6">
    <location>
        <begin position="397"/>
        <end position="420"/>
    </location>
</feature>
<evidence type="ECO:0000256" key="4">
    <source>
        <dbReference type="ARBA" id="ARBA00023180"/>
    </source>
</evidence>
<evidence type="ECO:0000313" key="7">
    <source>
        <dbReference type="EMBL" id="KAK8150406.1"/>
    </source>
</evidence>
<name>A0AAW0S8F7_9HYPO</name>
<evidence type="ECO:0000256" key="1">
    <source>
        <dbReference type="ARBA" id="ARBA00004609"/>
    </source>
</evidence>
<protein>
    <recommendedName>
        <fullName evidence="5">1,3-beta-glucanosyltransferase</fullName>
        <ecNumber evidence="5">2.4.1.-</ecNumber>
    </recommendedName>
</protein>
<keyword evidence="5" id="KW-0472">Membrane</keyword>
<dbReference type="EC" id="2.4.1.-" evidence="5"/>
<feature type="region of interest" description="Disordered" evidence="6">
    <location>
        <begin position="385"/>
        <end position="445"/>
    </location>
</feature>
<dbReference type="SUPFAM" id="SSF51445">
    <property type="entry name" value="(Trans)glycosidases"/>
    <property type="match status" value="1"/>
</dbReference>
<comment type="similarity">
    <text evidence="2 5">Belongs to the glycosyl hydrolase 72 family.</text>
</comment>
<dbReference type="InterPro" id="IPR017853">
    <property type="entry name" value="GH"/>
</dbReference>
<gene>
    <name evidence="7" type="ORF">G3M48_002147</name>
</gene>
<dbReference type="GO" id="GO:0005886">
    <property type="term" value="C:plasma membrane"/>
    <property type="evidence" value="ECO:0007669"/>
    <property type="project" value="UniProtKB-SubCell"/>
</dbReference>
<evidence type="ECO:0000256" key="5">
    <source>
        <dbReference type="RuleBase" id="RU361209"/>
    </source>
</evidence>
<comment type="function">
    <text evidence="5">Splits internally a 1,3-beta-glucan molecule and transfers the newly generated reducing end (the donor) to the non-reducing end of another 1,3-beta-glucan molecule (the acceptor) forming a 1,3-beta linkage, resulting in the elongation of 1,3-beta-glucan chains in the cell wall.</text>
</comment>
<dbReference type="EMBL" id="JAAHCF010000017">
    <property type="protein sequence ID" value="KAK8150406.1"/>
    <property type="molecule type" value="Genomic_DNA"/>
</dbReference>
<accession>A0AAW0S8F7</accession>
<dbReference type="GO" id="GO:0042124">
    <property type="term" value="F:1,3-beta-glucanosyltransferase activity"/>
    <property type="evidence" value="ECO:0007669"/>
    <property type="project" value="TreeGrafter"/>
</dbReference>
<feature type="chain" id="PRO_5043113067" description="1,3-beta-glucanosyltransferase" evidence="5">
    <location>
        <begin position="20"/>
        <end position="469"/>
    </location>
</feature>
<sequence length="469" mass="50659">MRFFSLGAALLGMTAAASALETIEVLGNKFFKQDGSQFFLKGVAYQLVPDDPLIDTEQCQRDADLMKELGVNSIRVYHVDASADHDGCMKAFADAGIYLLIDLDTFDTYVTPVDLHWNQTQHDLYAAVMDTFHNYDNVLGFFVGNENIAKKEDSVAAPFIKAAARDMKAYRDKKNYRKIPIGYSAADIVELRPMLQDYLTCGGDSADIVDFFALNSYSWCDPADYNTSTYNMLETYAKDFPVPIFFSETGCNTPGPRLFADQDAIFGKDMINDWSGSIIYEWIEEENHYGLISYGSSNADASNTHVAGGFIRKGTPTPVSPDFDNLKSKWATNTPTGAQKSDVDPKTLTTPACPTSTNGGWWAIEGNVRLPTLGESVARTFTTVPSATADSQPQSAGKGSNGNDNIGKGSNSNGNSNTGNGNTGNGNNGSDNNKDDGKGKSNSAASRDKQITVLGPIIAAVILLIAVAL</sequence>
<evidence type="ECO:0000256" key="6">
    <source>
        <dbReference type="SAM" id="MobiDB-lite"/>
    </source>
</evidence>
<reference evidence="7 8" key="1">
    <citation type="submission" date="2020-02" db="EMBL/GenBank/DDBJ databases">
        <title>Comparative genomics of the hypocrealean fungal genus Beauvera.</title>
        <authorList>
            <person name="Showalter D.N."/>
            <person name="Bushley K.E."/>
            <person name="Rehner S.A."/>
        </authorList>
    </citation>
    <scope>NUCLEOTIDE SEQUENCE [LARGE SCALE GENOMIC DNA]</scope>
    <source>
        <strain evidence="7 8">ARSEF4384</strain>
    </source>
</reference>
<dbReference type="InterPro" id="IPR004886">
    <property type="entry name" value="Glucanosyltransferase"/>
</dbReference>
<proteinExistence type="inferred from homology"/>
<keyword evidence="4" id="KW-0325">Glycoprotein</keyword>
<evidence type="ECO:0000256" key="3">
    <source>
        <dbReference type="ARBA" id="ARBA00022729"/>
    </source>
</evidence>
<keyword evidence="8" id="KW-1185">Reference proteome</keyword>
<comment type="caution">
    <text evidence="7">The sequence shown here is derived from an EMBL/GenBank/DDBJ whole genome shotgun (WGS) entry which is preliminary data.</text>
</comment>
<keyword evidence="5" id="KW-0808">Transferase</keyword>
<keyword evidence="5" id="KW-0449">Lipoprotein</keyword>
<keyword evidence="5" id="KW-0336">GPI-anchor</keyword>
<feature type="signal peptide" evidence="5">
    <location>
        <begin position="1"/>
        <end position="19"/>
    </location>
</feature>
<feature type="region of interest" description="Disordered" evidence="6">
    <location>
        <begin position="328"/>
        <end position="354"/>
    </location>
</feature>
<feature type="compositionally biased region" description="Polar residues" evidence="6">
    <location>
        <begin position="385"/>
        <end position="395"/>
    </location>
</feature>
<dbReference type="Pfam" id="PF03198">
    <property type="entry name" value="Glyco_hydro_72"/>
    <property type="match status" value="1"/>
</dbReference>
<dbReference type="PANTHER" id="PTHR31468">
    <property type="entry name" value="1,3-BETA-GLUCANOSYLTRANSFERASE GAS1"/>
    <property type="match status" value="1"/>
</dbReference>
<dbReference type="Proteomes" id="UP001397290">
    <property type="component" value="Unassembled WGS sequence"/>
</dbReference>
<dbReference type="GO" id="GO:0071970">
    <property type="term" value="P:fungal-type cell wall (1-&gt;3)-beta-D-glucan biosynthetic process"/>
    <property type="evidence" value="ECO:0007669"/>
    <property type="project" value="TreeGrafter"/>
</dbReference>
<evidence type="ECO:0000256" key="2">
    <source>
        <dbReference type="ARBA" id="ARBA00007528"/>
    </source>
</evidence>
<keyword evidence="3 5" id="KW-0732">Signal</keyword>
<dbReference type="GO" id="GO:0098552">
    <property type="term" value="C:side of membrane"/>
    <property type="evidence" value="ECO:0007669"/>
    <property type="project" value="UniProtKB-KW"/>
</dbReference>